<dbReference type="InterPro" id="IPR035924">
    <property type="entry name" value="FlaG-like_sf"/>
</dbReference>
<dbReference type="Pfam" id="PF03646">
    <property type="entry name" value="FlaG"/>
    <property type="match status" value="1"/>
</dbReference>
<protein>
    <submittedName>
        <fullName evidence="1">Flagellar protein FlaG</fullName>
    </submittedName>
</protein>
<dbReference type="SUPFAM" id="SSF160214">
    <property type="entry name" value="FlaG-like"/>
    <property type="match status" value="1"/>
</dbReference>
<dbReference type="InterPro" id="IPR005186">
    <property type="entry name" value="FlaG"/>
</dbReference>
<dbReference type="AlphaFoldDB" id="A0A1I1IUH9"/>
<dbReference type="RefSeq" id="WP_091530035.1">
    <property type="nucleotide sequence ID" value="NZ_FOLT01000006.1"/>
</dbReference>
<evidence type="ECO:0000313" key="1">
    <source>
        <dbReference type="EMBL" id="SFC39886.1"/>
    </source>
</evidence>
<keyword evidence="1" id="KW-0969">Cilium</keyword>
<dbReference type="Gene3D" id="3.30.160.170">
    <property type="entry name" value="FlaG-like"/>
    <property type="match status" value="1"/>
</dbReference>
<dbReference type="EMBL" id="FOLT01000006">
    <property type="protein sequence ID" value="SFC39886.1"/>
    <property type="molecule type" value="Genomic_DNA"/>
</dbReference>
<name>A0A1I1IUH9_9LACT</name>
<keyword evidence="2" id="KW-1185">Reference proteome</keyword>
<keyword evidence="1" id="KW-0966">Cell projection</keyword>
<keyword evidence="1" id="KW-0282">Flagellum</keyword>
<proteinExistence type="predicted"/>
<sequence>MNQRVTSVDAIRTIDRVLLSNKNTVFFSEDGEVEPVKVIEPIETLSDRLEHDMTKEQLEKRAVEATTAMQRVNTHLAFKVHEGTGRTLVQLIEKETNEVIREIPPEKMLDVIAGIWKWSGITLDRME</sequence>
<accession>A0A1I1IUH9</accession>
<reference evidence="2" key="1">
    <citation type="submission" date="2016-10" db="EMBL/GenBank/DDBJ databases">
        <authorList>
            <person name="Varghese N."/>
            <person name="Submissions S."/>
        </authorList>
    </citation>
    <scope>NUCLEOTIDE SEQUENCE [LARGE SCALE GENOMIC DNA]</scope>
    <source>
        <strain evidence="2">DSM 23664</strain>
    </source>
</reference>
<dbReference type="OrthoDB" id="9799867at2"/>
<dbReference type="Proteomes" id="UP000199612">
    <property type="component" value="Unassembled WGS sequence"/>
</dbReference>
<dbReference type="PANTHER" id="PTHR37166:SF1">
    <property type="entry name" value="PROTEIN FLAG"/>
    <property type="match status" value="1"/>
</dbReference>
<gene>
    <name evidence="1" type="ORF">SAMN04488102_10646</name>
</gene>
<organism evidence="1 2">
    <name type="scientific">Alkalibacterium subtropicum</name>
    <dbReference type="NCBI Taxonomy" id="753702"/>
    <lineage>
        <taxon>Bacteria</taxon>
        <taxon>Bacillati</taxon>
        <taxon>Bacillota</taxon>
        <taxon>Bacilli</taxon>
        <taxon>Lactobacillales</taxon>
        <taxon>Carnobacteriaceae</taxon>
        <taxon>Alkalibacterium</taxon>
    </lineage>
</organism>
<evidence type="ECO:0000313" key="2">
    <source>
        <dbReference type="Proteomes" id="UP000199612"/>
    </source>
</evidence>
<dbReference type="PANTHER" id="PTHR37166">
    <property type="entry name" value="PROTEIN FLAG"/>
    <property type="match status" value="1"/>
</dbReference>
<dbReference type="STRING" id="753702.SAMN04488102_10646"/>